<proteinExistence type="predicted"/>
<dbReference type="Proteomes" id="UP000790377">
    <property type="component" value="Unassembled WGS sequence"/>
</dbReference>
<gene>
    <name evidence="1" type="ORF">BJ138DRAFT_1106538</name>
</gene>
<protein>
    <submittedName>
        <fullName evidence="1">Uncharacterized protein</fullName>
    </submittedName>
</protein>
<evidence type="ECO:0000313" key="2">
    <source>
        <dbReference type="Proteomes" id="UP000790377"/>
    </source>
</evidence>
<sequence length="247" mass="26540">MYLTEHSSTDSLDAIIASLSLEEARGDWGSPSSVDREAEALVKGKGHGKTRQELSSSSNNVGMQAELGRGPGGTWKSEGQSKGTPEPSDVADGQQYLVSSGKKTGVMAQWYEAGDATQGVPGGKVRKVQVPMQSIIPTTTSRPGLKHVVDSDTGKATRDIPHLVTRAILIKHSTLSKRRSVLGRTFKETPPHMIHSSDKSSHKQVHQAHQRLCVRLKAKAKKSSVGDGIGICEIHPEEARCTANNTF</sequence>
<evidence type="ECO:0000313" key="1">
    <source>
        <dbReference type="EMBL" id="KAH7904774.1"/>
    </source>
</evidence>
<keyword evidence="2" id="KW-1185">Reference proteome</keyword>
<comment type="caution">
    <text evidence="1">The sequence shown here is derived from an EMBL/GenBank/DDBJ whole genome shotgun (WGS) entry which is preliminary data.</text>
</comment>
<dbReference type="EMBL" id="MU268366">
    <property type="protein sequence ID" value="KAH7904774.1"/>
    <property type="molecule type" value="Genomic_DNA"/>
</dbReference>
<accession>A0ACB7ZVP7</accession>
<reference evidence="1" key="1">
    <citation type="journal article" date="2021" name="New Phytol.">
        <title>Evolutionary innovations through gain and loss of genes in the ectomycorrhizal Boletales.</title>
        <authorList>
            <person name="Wu G."/>
            <person name="Miyauchi S."/>
            <person name="Morin E."/>
            <person name="Kuo A."/>
            <person name="Drula E."/>
            <person name="Varga T."/>
            <person name="Kohler A."/>
            <person name="Feng B."/>
            <person name="Cao Y."/>
            <person name="Lipzen A."/>
            <person name="Daum C."/>
            <person name="Hundley H."/>
            <person name="Pangilinan J."/>
            <person name="Johnson J."/>
            <person name="Barry K."/>
            <person name="LaButti K."/>
            <person name="Ng V."/>
            <person name="Ahrendt S."/>
            <person name="Min B."/>
            <person name="Choi I.G."/>
            <person name="Park H."/>
            <person name="Plett J.M."/>
            <person name="Magnuson J."/>
            <person name="Spatafora J.W."/>
            <person name="Nagy L.G."/>
            <person name="Henrissat B."/>
            <person name="Grigoriev I.V."/>
            <person name="Yang Z.L."/>
            <person name="Xu J."/>
            <person name="Martin F.M."/>
        </authorList>
    </citation>
    <scope>NUCLEOTIDE SEQUENCE</scope>
    <source>
        <strain evidence="1">ATCC 28755</strain>
    </source>
</reference>
<name>A0ACB7ZVP7_9AGAM</name>
<organism evidence="1 2">
    <name type="scientific">Hygrophoropsis aurantiaca</name>
    <dbReference type="NCBI Taxonomy" id="72124"/>
    <lineage>
        <taxon>Eukaryota</taxon>
        <taxon>Fungi</taxon>
        <taxon>Dikarya</taxon>
        <taxon>Basidiomycota</taxon>
        <taxon>Agaricomycotina</taxon>
        <taxon>Agaricomycetes</taxon>
        <taxon>Agaricomycetidae</taxon>
        <taxon>Boletales</taxon>
        <taxon>Coniophorineae</taxon>
        <taxon>Hygrophoropsidaceae</taxon>
        <taxon>Hygrophoropsis</taxon>
    </lineage>
</organism>